<comment type="caution">
    <text evidence="1">The sequence shown here is derived from an EMBL/GenBank/DDBJ whole genome shotgun (WGS) entry which is preliminary data.</text>
</comment>
<dbReference type="Proteomes" id="UP000707352">
    <property type="component" value="Unassembled WGS sequence"/>
</dbReference>
<dbReference type="InterPro" id="IPR019596">
    <property type="entry name" value="Phage_Mu_GpM_tail_tub"/>
</dbReference>
<organism evidence="1 2">
    <name type="scientific">Microvirga terricola</name>
    <dbReference type="NCBI Taxonomy" id="2719797"/>
    <lineage>
        <taxon>Bacteria</taxon>
        <taxon>Pseudomonadati</taxon>
        <taxon>Pseudomonadota</taxon>
        <taxon>Alphaproteobacteria</taxon>
        <taxon>Hyphomicrobiales</taxon>
        <taxon>Methylobacteriaceae</taxon>
        <taxon>Microvirga</taxon>
    </lineage>
</organism>
<name>A0ABX0V845_9HYPH</name>
<keyword evidence="2" id="KW-1185">Reference proteome</keyword>
<reference evidence="1 2" key="1">
    <citation type="submission" date="2020-03" db="EMBL/GenBank/DDBJ databases">
        <title>The genome sequence of Microvirga sp. c23x22.</title>
        <authorList>
            <person name="Zhang X."/>
        </authorList>
    </citation>
    <scope>NUCLEOTIDE SEQUENCE [LARGE SCALE GENOMIC DNA]</scope>
    <source>
        <strain evidence="2">c23x22</strain>
    </source>
</reference>
<accession>A0ABX0V845</accession>
<protein>
    <recommendedName>
        <fullName evidence="3">Phage tail tube protein</fullName>
    </recommendedName>
</protein>
<sequence length="121" mass="13063">MTQVVGIIDIVWKGTNIPVEKGAKAKFGGLTNNPVVVGRSVMRAQEFKAGEVSAKTALRRGQSAKELFKNEEGELQVQFDTGQTYIWPDAFLSGDIPDITGGEGGQIELKWSVGEPEEIIG</sequence>
<gene>
    <name evidence="1" type="ORF">HB375_02005</name>
</gene>
<dbReference type="RefSeq" id="WP_167671273.1">
    <property type="nucleotide sequence ID" value="NZ_JAATJS010000001.1"/>
</dbReference>
<proteinExistence type="predicted"/>
<evidence type="ECO:0000313" key="1">
    <source>
        <dbReference type="EMBL" id="NIX75386.1"/>
    </source>
</evidence>
<evidence type="ECO:0008006" key="3">
    <source>
        <dbReference type="Google" id="ProtNLM"/>
    </source>
</evidence>
<dbReference type="Pfam" id="PF10618">
    <property type="entry name" value="Tail_tube"/>
    <property type="match status" value="1"/>
</dbReference>
<evidence type="ECO:0000313" key="2">
    <source>
        <dbReference type="Proteomes" id="UP000707352"/>
    </source>
</evidence>
<dbReference type="EMBL" id="JAATJS010000001">
    <property type="protein sequence ID" value="NIX75386.1"/>
    <property type="molecule type" value="Genomic_DNA"/>
</dbReference>